<organism evidence="1 2">
    <name type="scientific">Elysia crispata</name>
    <name type="common">lettuce slug</name>
    <dbReference type="NCBI Taxonomy" id="231223"/>
    <lineage>
        <taxon>Eukaryota</taxon>
        <taxon>Metazoa</taxon>
        <taxon>Spiralia</taxon>
        <taxon>Lophotrochozoa</taxon>
        <taxon>Mollusca</taxon>
        <taxon>Gastropoda</taxon>
        <taxon>Heterobranchia</taxon>
        <taxon>Euthyneura</taxon>
        <taxon>Panpulmonata</taxon>
        <taxon>Sacoglossa</taxon>
        <taxon>Placobranchoidea</taxon>
        <taxon>Plakobranchidae</taxon>
        <taxon>Elysia</taxon>
    </lineage>
</organism>
<accession>A0AAE1DAK4</accession>
<comment type="caution">
    <text evidence="1">The sequence shown here is derived from an EMBL/GenBank/DDBJ whole genome shotgun (WGS) entry which is preliminary data.</text>
</comment>
<dbReference type="AlphaFoldDB" id="A0AAE1DAK4"/>
<evidence type="ECO:0000313" key="1">
    <source>
        <dbReference type="EMBL" id="KAK3763367.1"/>
    </source>
</evidence>
<evidence type="ECO:0000313" key="2">
    <source>
        <dbReference type="Proteomes" id="UP001283361"/>
    </source>
</evidence>
<reference evidence="1" key="1">
    <citation type="journal article" date="2023" name="G3 (Bethesda)">
        <title>A reference genome for the long-term kleptoplast-retaining sea slug Elysia crispata morphotype clarki.</title>
        <authorList>
            <person name="Eastman K.E."/>
            <person name="Pendleton A.L."/>
            <person name="Shaikh M.A."/>
            <person name="Suttiyut T."/>
            <person name="Ogas R."/>
            <person name="Tomko P."/>
            <person name="Gavelis G."/>
            <person name="Widhalm J.R."/>
            <person name="Wisecaver J.H."/>
        </authorList>
    </citation>
    <scope>NUCLEOTIDE SEQUENCE</scope>
    <source>
        <strain evidence="1">ECLA1</strain>
    </source>
</reference>
<protein>
    <submittedName>
        <fullName evidence="1">Uncharacterized protein</fullName>
    </submittedName>
</protein>
<dbReference type="EMBL" id="JAWDGP010004565">
    <property type="protein sequence ID" value="KAK3763367.1"/>
    <property type="molecule type" value="Genomic_DNA"/>
</dbReference>
<dbReference type="Proteomes" id="UP001283361">
    <property type="component" value="Unassembled WGS sequence"/>
</dbReference>
<sequence>MTDWYIKLFGHEDVTGGKLEHKVKSLLKTLPSTQLLDSNIMWSSLPDELLQLGLTRQILLDRSLSFVQSDVIITNNVMSALEAFRVIES</sequence>
<gene>
    <name evidence="1" type="ORF">RRG08_042157</name>
</gene>
<proteinExistence type="predicted"/>
<name>A0AAE1DAK4_9GAST</name>
<keyword evidence="2" id="KW-1185">Reference proteome</keyword>